<reference evidence="2" key="1">
    <citation type="submission" date="2022-08" db="EMBL/GenBank/DDBJ databases">
        <authorList>
            <person name="Gutierrez-Valencia J."/>
        </authorList>
    </citation>
    <scope>NUCLEOTIDE SEQUENCE</scope>
</reference>
<feature type="compositionally biased region" description="Gly residues" evidence="1">
    <location>
        <begin position="234"/>
        <end position="243"/>
    </location>
</feature>
<feature type="region of interest" description="Disordered" evidence="1">
    <location>
        <begin position="225"/>
        <end position="246"/>
    </location>
</feature>
<evidence type="ECO:0000313" key="2">
    <source>
        <dbReference type="EMBL" id="CAI0420543.1"/>
    </source>
</evidence>
<proteinExistence type="predicted"/>
<name>A0AAV0KFR5_9ROSI</name>
<dbReference type="AlphaFoldDB" id="A0AAV0KFR5"/>
<protein>
    <submittedName>
        <fullName evidence="2">Uncharacterized protein</fullName>
    </submittedName>
</protein>
<dbReference type="EMBL" id="CAMGYJ010000005">
    <property type="protein sequence ID" value="CAI0420543.1"/>
    <property type="molecule type" value="Genomic_DNA"/>
</dbReference>
<evidence type="ECO:0000256" key="1">
    <source>
        <dbReference type="SAM" id="MobiDB-lite"/>
    </source>
</evidence>
<gene>
    <name evidence="2" type="ORF">LITE_LOCUS18411</name>
</gene>
<dbReference type="Proteomes" id="UP001154282">
    <property type="component" value="Unassembled WGS sequence"/>
</dbReference>
<evidence type="ECO:0000313" key="3">
    <source>
        <dbReference type="Proteomes" id="UP001154282"/>
    </source>
</evidence>
<sequence length="274" mass="30619">MGSKRIVLNSNNLYLLPWSDKTVGVVDPGRDLNTHNVPRNMDQWRQLGLVGNNARSTHRELEIFGVVISGKKLEDLSTDLINHQCVANREGFMIMYFNIGAGNMYLKNQSSVIRRLNDVFDWSKYGVTVPIPVATVWDRFEVNTGKLIVDNKGAGKKVEELSKLIEEKERENQKLKEDREKEDGESISLAELLKEKDELIQQQNKDLEERDNELDAVKNVVKQKEKEISDLKSNGGGGGGGGSSAAELQKLKDELAAKDRQISALKAAMKALVA</sequence>
<keyword evidence="3" id="KW-1185">Reference proteome</keyword>
<comment type="caution">
    <text evidence="2">The sequence shown here is derived from an EMBL/GenBank/DDBJ whole genome shotgun (WGS) entry which is preliminary data.</text>
</comment>
<accession>A0AAV0KFR5</accession>
<organism evidence="2 3">
    <name type="scientific">Linum tenue</name>
    <dbReference type="NCBI Taxonomy" id="586396"/>
    <lineage>
        <taxon>Eukaryota</taxon>
        <taxon>Viridiplantae</taxon>
        <taxon>Streptophyta</taxon>
        <taxon>Embryophyta</taxon>
        <taxon>Tracheophyta</taxon>
        <taxon>Spermatophyta</taxon>
        <taxon>Magnoliopsida</taxon>
        <taxon>eudicotyledons</taxon>
        <taxon>Gunneridae</taxon>
        <taxon>Pentapetalae</taxon>
        <taxon>rosids</taxon>
        <taxon>fabids</taxon>
        <taxon>Malpighiales</taxon>
        <taxon>Linaceae</taxon>
        <taxon>Linum</taxon>
    </lineage>
</organism>